<proteinExistence type="predicted"/>
<reference evidence="1" key="1">
    <citation type="submission" date="2021-02" db="EMBL/GenBank/DDBJ databases">
        <authorList>
            <person name="Nowell W R."/>
        </authorList>
    </citation>
    <scope>NUCLEOTIDE SEQUENCE</scope>
    <source>
        <strain evidence="1">Ploen Becks lab</strain>
    </source>
</reference>
<protein>
    <submittedName>
        <fullName evidence="1">Uncharacterized protein</fullName>
    </submittedName>
</protein>
<evidence type="ECO:0000313" key="1">
    <source>
        <dbReference type="EMBL" id="CAF0869984.1"/>
    </source>
</evidence>
<accession>A0A813XPS3</accession>
<organism evidence="1 2">
    <name type="scientific">Brachionus calyciflorus</name>
    <dbReference type="NCBI Taxonomy" id="104777"/>
    <lineage>
        <taxon>Eukaryota</taxon>
        <taxon>Metazoa</taxon>
        <taxon>Spiralia</taxon>
        <taxon>Gnathifera</taxon>
        <taxon>Rotifera</taxon>
        <taxon>Eurotatoria</taxon>
        <taxon>Monogononta</taxon>
        <taxon>Pseudotrocha</taxon>
        <taxon>Ploima</taxon>
        <taxon>Brachionidae</taxon>
        <taxon>Brachionus</taxon>
    </lineage>
</organism>
<dbReference type="EMBL" id="CAJNOC010001502">
    <property type="protein sequence ID" value="CAF0869984.1"/>
    <property type="molecule type" value="Genomic_DNA"/>
</dbReference>
<sequence>MIKSMLDIYRCKTTALLHALNIEPTKMRIKNARINFFLRLLDNEYTKYVILENKQTIFDDICKIVNVNIDDPADIIIEACKIEKLYNISIDSPECPLQDNMVGYPIVPPMFLLHLSKVGIPKLGPNE</sequence>
<dbReference type="Proteomes" id="UP000663879">
    <property type="component" value="Unassembled WGS sequence"/>
</dbReference>
<dbReference type="AlphaFoldDB" id="A0A813XPS3"/>
<keyword evidence="2" id="KW-1185">Reference proteome</keyword>
<evidence type="ECO:0000313" key="2">
    <source>
        <dbReference type="Proteomes" id="UP000663879"/>
    </source>
</evidence>
<gene>
    <name evidence="1" type="ORF">OXX778_LOCUS9882</name>
</gene>
<name>A0A813XPS3_9BILA</name>
<comment type="caution">
    <text evidence="1">The sequence shown here is derived from an EMBL/GenBank/DDBJ whole genome shotgun (WGS) entry which is preliminary data.</text>
</comment>